<reference evidence="3 4" key="1">
    <citation type="journal article" date="2012" name="BMC Genomics">
        <title>Comparative genomics of the white-rot fungi, Phanerochaete carnosa and P. chrysosporium, to elucidate the genetic basis of the distinct wood types they colonize.</title>
        <authorList>
            <person name="Suzuki H."/>
            <person name="MacDonald J."/>
            <person name="Syed K."/>
            <person name="Salamov A."/>
            <person name="Hori C."/>
            <person name="Aerts A."/>
            <person name="Henrissat B."/>
            <person name="Wiebenga A."/>
            <person name="vanKuyk P.A."/>
            <person name="Barry K."/>
            <person name="Lindquist E."/>
            <person name="LaButti K."/>
            <person name="Lapidus A."/>
            <person name="Lucas S."/>
            <person name="Coutinho P."/>
            <person name="Gong Y."/>
            <person name="Samejima M."/>
            <person name="Mahadevan R."/>
            <person name="Abou-Zaid M."/>
            <person name="de Vries R.P."/>
            <person name="Igarashi K."/>
            <person name="Yadav J.S."/>
            <person name="Grigoriev I.V."/>
            <person name="Master E.R."/>
        </authorList>
    </citation>
    <scope>NUCLEOTIDE SEQUENCE [LARGE SCALE GENOMIC DNA]</scope>
    <source>
        <strain evidence="3 4">HHB-10118-sp</strain>
    </source>
</reference>
<dbReference type="AlphaFoldDB" id="K5W7I2"/>
<dbReference type="HOGENOM" id="CLU_180470_0_0_1"/>
<dbReference type="Pfam" id="PF20153">
    <property type="entry name" value="DUF6535"/>
    <property type="match status" value="1"/>
</dbReference>
<dbReference type="STRING" id="650164.K5W7I2"/>
<keyword evidence="1" id="KW-1133">Transmembrane helix</keyword>
<dbReference type="Proteomes" id="UP000008370">
    <property type="component" value="Unassembled WGS sequence"/>
</dbReference>
<accession>K5W7I2</accession>
<dbReference type="InParanoid" id="K5W7I2"/>
<evidence type="ECO:0000313" key="4">
    <source>
        <dbReference type="Proteomes" id="UP000008370"/>
    </source>
</evidence>
<keyword evidence="4" id="KW-1185">Reference proteome</keyword>
<keyword evidence="1" id="KW-0812">Transmembrane</keyword>
<feature type="non-terminal residue" evidence="3">
    <location>
        <position position="1"/>
    </location>
</feature>
<protein>
    <recommendedName>
        <fullName evidence="2">DUF6535 domain-containing protein</fullName>
    </recommendedName>
</protein>
<dbReference type="EMBL" id="JH930473">
    <property type="protein sequence ID" value="EKM54919.1"/>
    <property type="molecule type" value="Genomic_DNA"/>
</dbReference>
<proteinExistence type="predicted"/>
<dbReference type="GeneID" id="18920154"/>
<feature type="non-terminal residue" evidence="3">
    <location>
        <position position="87"/>
    </location>
</feature>
<organism evidence="3 4">
    <name type="scientific">Phanerochaete carnosa (strain HHB-10118-sp)</name>
    <name type="common">White-rot fungus</name>
    <name type="synonym">Peniophora carnosa</name>
    <dbReference type="NCBI Taxonomy" id="650164"/>
    <lineage>
        <taxon>Eukaryota</taxon>
        <taxon>Fungi</taxon>
        <taxon>Dikarya</taxon>
        <taxon>Basidiomycota</taxon>
        <taxon>Agaricomycotina</taxon>
        <taxon>Agaricomycetes</taxon>
        <taxon>Polyporales</taxon>
        <taxon>Phanerochaetaceae</taxon>
        <taxon>Phanerochaete</taxon>
    </lineage>
</organism>
<evidence type="ECO:0000259" key="2">
    <source>
        <dbReference type="Pfam" id="PF20153"/>
    </source>
</evidence>
<evidence type="ECO:0000256" key="1">
    <source>
        <dbReference type="SAM" id="Phobius"/>
    </source>
</evidence>
<feature type="transmembrane region" description="Helical" evidence="1">
    <location>
        <begin position="34"/>
        <end position="53"/>
    </location>
</feature>
<gene>
    <name evidence="3" type="ORF">PHACADRAFT_60661</name>
</gene>
<dbReference type="OrthoDB" id="2753780at2759"/>
<keyword evidence="1" id="KW-0472">Membrane</keyword>
<dbReference type="RefSeq" id="XP_007397591.1">
    <property type="nucleotide sequence ID" value="XM_007397529.1"/>
</dbReference>
<evidence type="ECO:0000313" key="3">
    <source>
        <dbReference type="EMBL" id="EKM54919.1"/>
    </source>
</evidence>
<dbReference type="InterPro" id="IPR045338">
    <property type="entry name" value="DUF6535"/>
</dbReference>
<sequence length="87" mass="10001">KRERQRVPNTQWRKMDGVVRKADKGKVKNCKEDIDTLLVFAGLFSAVLTAFVIESYHNLQPDTSTETVTLLRQISLQLTSFTINSRF</sequence>
<name>K5W7I2_PHACS</name>
<dbReference type="KEGG" id="pco:PHACADRAFT_60661"/>
<feature type="domain" description="DUF6535" evidence="2">
    <location>
        <begin position="12"/>
        <end position="79"/>
    </location>
</feature>